<organism evidence="2 3">
    <name type="scientific">Nematocida parisii (strain ERTm3)</name>
    <name type="common">Nematode killer fungus</name>
    <dbReference type="NCBI Taxonomy" id="935791"/>
    <lineage>
        <taxon>Eukaryota</taxon>
        <taxon>Fungi</taxon>
        <taxon>Fungi incertae sedis</taxon>
        <taxon>Microsporidia</taxon>
        <taxon>Nematocida</taxon>
    </lineage>
</organism>
<keyword evidence="1" id="KW-1133">Transmembrane helix</keyword>
<dbReference type="AlphaFoldDB" id="I3ED32"/>
<dbReference type="VEuPathDB" id="MicrosporidiaDB:NEQG_02683"/>
<keyword evidence="1" id="KW-0472">Membrane</keyword>
<evidence type="ECO:0000313" key="3">
    <source>
        <dbReference type="Proteomes" id="UP000002872"/>
    </source>
</evidence>
<dbReference type="HOGENOM" id="CLU_2729198_0_0_1"/>
<gene>
    <name evidence="2" type="ORF">NEQG_02683</name>
</gene>
<sequence>ILSELLNCNSFSLSILYVYSLYLPCITLYSFVSHDICRYLIISGHLLIILLYSPSSHSILSFYVIISLLGSF</sequence>
<feature type="transmembrane region" description="Helical" evidence="1">
    <location>
        <begin position="39"/>
        <end position="66"/>
    </location>
</feature>
<reference evidence="2" key="1">
    <citation type="submission" date="2011-01" db="EMBL/GenBank/DDBJ databases">
        <title>The Genome Sequence of Nematocida parisii strain ERTm3.</title>
        <authorList>
            <consortium name="The Broad Institute Genome Sequencing Platform"/>
            <consortium name="The Broad Institute Genome Sequencing Center for Infectious Disease"/>
            <person name="Cuomo C."/>
            <person name="Troemel E."/>
            <person name="Young S.K."/>
            <person name="Zeng Q."/>
            <person name="Gargeya S."/>
            <person name="Fitzgerald M."/>
            <person name="Haas B."/>
            <person name="Abouelleil A."/>
            <person name="Alvarado L."/>
            <person name="Arachchi H.M."/>
            <person name="Berlin A."/>
            <person name="Chapman S.B."/>
            <person name="Gearin G."/>
            <person name="Goldberg J."/>
            <person name="Griggs A."/>
            <person name="Gujja S."/>
            <person name="Hansen M."/>
            <person name="Heiman D."/>
            <person name="Howarth C."/>
            <person name="Larimer J."/>
            <person name="Lui A."/>
            <person name="MacDonald P.J.P."/>
            <person name="McCowen C."/>
            <person name="Montmayeur A."/>
            <person name="Murphy C."/>
            <person name="Neiman D."/>
            <person name="Pearson M."/>
            <person name="Priest M."/>
            <person name="Roberts A."/>
            <person name="Saif S."/>
            <person name="Shea T."/>
            <person name="Sisk P."/>
            <person name="Stolte C."/>
            <person name="Sykes S."/>
            <person name="Wortman J."/>
            <person name="Nusbaum C."/>
            <person name="Birren B."/>
        </authorList>
    </citation>
    <scope>NUCLEOTIDE SEQUENCE</scope>
    <source>
        <strain evidence="2">ERTm3</strain>
    </source>
</reference>
<dbReference type="EMBL" id="GL870889">
    <property type="protein sequence ID" value="EIJ87129.1"/>
    <property type="molecule type" value="Genomic_DNA"/>
</dbReference>
<dbReference type="Proteomes" id="UP000002872">
    <property type="component" value="Unassembled WGS sequence"/>
</dbReference>
<accession>I3ED32</accession>
<name>I3ED32_NEMP3</name>
<dbReference type="InParanoid" id="I3ED32"/>
<protein>
    <submittedName>
        <fullName evidence="2">Uncharacterized protein</fullName>
    </submittedName>
</protein>
<keyword evidence="1" id="KW-0812">Transmembrane</keyword>
<proteinExistence type="predicted"/>
<evidence type="ECO:0000313" key="2">
    <source>
        <dbReference type="EMBL" id="EIJ87129.1"/>
    </source>
</evidence>
<keyword evidence="3" id="KW-1185">Reference proteome</keyword>
<feature type="non-terminal residue" evidence="2">
    <location>
        <position position="1"/>
    </location>
</feature>
<feature type="transmembrane region" description="Helical" evidence="1">
    <location>
        <begin position="12"/>
        <end position="32"/>
    </location>
</feature>
<evidence type="ECO:0000256" key="1">
    <source>
        <dbReference type="SAM" id="Phobius"/>
    </source>
</evidence>